<protein>
    <submittedName>
        <fullName evidence="1">Uncharacterized protein</fullName>
    </submittedName>
</protein>
<dbReference type="RefSeq" id="WP_046764811.1">
    <property type="nucleotide sequence ID" value="NZ_LBIC01000007.1"/>
</dbReference>
<dbReference type="Proteomes" id="UP000033874">
    <property type="component" value="Unassembled WGS sequence"/>
</dbReference>
<organism evidence="1 2">
    <name type="scientific">Sphingobium chungbukense</name>
    <dbReference type="NCBI Taxonomy" id="56193"/>
    <lineage>
        <taxon>Bacteria</taxon>
        <taxon>Pseudomonadati</taxon>
        <taxon>Pseudomonadota</taxon>
        <taxon>Alphaproteobacteria</taxon>
        <taxon>Sphingomonadales</taxon>
        <taxon>Sphingomonadaceae</taxon>
        <taxon>Sphingobium</taxon>
    </lineage>
</organism>
<sequence length="174" mass="19414">MSRLICFLPYTPRSDSEERGYEQWLQDVDNPFFNSRPPVHHYTNWRVAGGPTEAFPYTHFDFLLIEPGKTADDVWTDGPLAEFAANWVKLWGVAPEGDPALNYQCYVAEYVSGDAGAYAPLIEISLDLSSVGEQWRITQNVVGQAQSPGFTRRFISRSDPASNAIIGELVAGPR</sequence>
<dbReference type="PATRIC" id="fig|56193.3.peg.3600"/>
<dbReference type="EMBL" id="LBIC01000007">
    <property type="protein sequence ID" value="KKW91296.1"/>
    <property type="molecule type" value="Genomic_DNA"/>
</dbReference>
<reference evidence="1 2" key="1">
    <citation type="submission" date="2015-04" db="EMBL/GenBank/DDBJ databases">
        <title>Genome sequence of aromatic hydrocarbons-degrading Sphingobium chungbukense DJ77.</title>
        <authorList>
            <person name="Kim Y.-C."/>
            <person name="Chae J.-C."/>
        </authorList>
    </citation>
    <scope>NUCLEOTIDE SEQUENCE [LARGE SCALE GENOMIC DNA]</scope>
    <source>
        <strain evidence="1 2">DJ77</strain>
    </source>
</reference>
<dbReference type="AlphaFoldDB" id="A0A0M3AQV4"/>
<comment type="caution">
    <text evidence="1">The sequence shown here is derived from an EMBL/GenBank/DDBJ whole genome shotgun (WGS) entry which is preliminary data.</text>
</comment>
<evidence type="ECO:0000313" key="1">
    <source>
        <dbReference type="EMBL" id="KKW91296.1"/>
    </source>
</evidence>
<proteinExistence type="predicted"/>
<accession>A0A0M3AQV4</accession>
<gene>
    <name evidence="1" type="ORF">YP76_17190</name>
</gene>
<evidence type="ECO:0000313" key="2">
    <source>
        <dbReference type="Proteomes" id="UP000033874"/>
    </source>
</evidence>
<name>A0A0M3AQV4_9SPHN</name>
<keyword evidence="2" id="KW-1185">Reference proteome</keyword>